<reference evidence="2 3" key="1">
    <citation type="submission" date="2019-05" db="EMBL/GenBank/DDBJ databases">
        <title>Another draft genome of Portunus trituberculatus and its Hox gene families provides insights of decapod evolution.</title>
        <authorList>
            <person name="Jeong J.-H."/>
            <person name="Song I."/>
            <person name="Kim S."/>
            <person name="Choi T."/>
            <person name="Kim D."/>
            <person name="Ryu S."/>
            <person name="Kim W."/>
        </authorList>
    </citation>
    <scope>NUCLEOTIDE SEQUENCE [LARGE SCALE GENOMIC DNA]</scope>
    <source>
        <tissue evidence="2">Muscle</tissue>
    </source>
</reference>
<evidence type="ECO:0000256" key="1">
    <source>
        <dbReference type="SAM" id="MobiDB-lite"/>
    </source>
</evidence>
<proteinExistence type="predicted"/>
<comment type="caution">
    <text evidence="2">The sequence shown here is derived from an EMBL/GenBank/DDBJ whole genome shotgun (WGS) entry which is preliminary data.</text>
</comment>
<name>A0A5B7HZT2_PORTR</name>
<accession>A0A5B7HZT2</accession>
<gene>
    <name evidence="2" type="ORF">E2C01_069524</name>
</gene>
<sequence>MIGSGPDKHGQGSPPRDVPAKTYPQPVPGVDH</sequence>
<organism evidence="2 3">
    <name type="scientific">Portunus trituberculatus</name>
    <name type="common">Swimming crab</name>
    <name type="synonym">Neptunus trituberculatus</name>
    <dbReference type="NCBI Taxonomy" id="210409"/>
    <lineage>
        <taxon>Eukaryota</taxon>
        <taxon>Metazoa</taxon>
        <taxon>Ecdysozoa</taxon>
        <taxon>Arthropoda</taxon>
        <taxon>Crustacea</taxon>
        <taxon>Multicrustacea</taxon>
        <taxon>Malacostraca</taxon>
        <taxon>Eumalacostraca</taxon>
        <taxon>Eucarida</taxon>
        <taxon>Decapoda</taxon>
        <taxon>Pleocyemata</taxon>
        <taxon>Brachyura</taxon>
        <taxon>Eubrachyura</taxon>
        <taxon>Portunoidea</taxon>
        <taxon>Portunidae</taxon>
        <taxon>Portuninae</taxon>
        <taxon>Portunus</taxon>
    </lineage>
</organism>
<feature type="region of interest" description="Disordered" evidence="1">
    <location>
        <begin position="1"/>
        <end position="32"/>
    </location>
</feature>
<evidence type="ECO:0000313" key="2">
    <source>
        <dbReference type="EMBL" id="MPC75139.1"/>
    </source>
</evidence>
<dbReference type="AlphaFoldDB" id="A0A5B7HZT2"/>
<evidence type="ECO:0000313" key="3">
    <source>
        <dbReference type="Proteomes" id="UP000324222"/>
    </source>
</evidence>
<protein>
    <submittedName>
        <fullName evidence="2">Uncharacterized protein</fullName>
    </submittedName>
</protein>
<keyword evidence="3" id="KW-1185">Reference proteome</keyword>
<dbReference type="Proteomes" id="UP000324222">
    <property type="component" value="Unassembled WGS sequence"/>
</dbReference>
<dbReference type="EMBL" id="VSRR010040466">
    <property type="protein sequence ID" value="MPC75139.1"/>
    <property type="molecule type" value="Genomic_DNA"/>
</dbReference>
<feature type="compositionally biased region" description="Basic and acidic residues" evidence="1">
    <location>
        <begin position="1"/>
        <end position="10"/>
    </location>
</feature>